<dbReference type="InterPro" id="IPR020845">
    <property type="entry name" value="AMP-binding_CS"/>
</dbReference>
<dbReference type="InterPro" id="IPR009081">
    <property type="entry name" value="PP-bd_ACP"/>
</dbReference>
<keyword evidence="7" id="KW-1185">Reference proteome</keyword>
<dbReference type="InterPro" id="IPR036736">
    <property type="entry name" value="ACP-like_sf"/>
</dbReference>
<dbReference type="Gene3D" id="2.30.38.10">
    <property type="entry name" value="Luciferase, Domain 3"/>
    <property type="match status" value="1"/>
</dbReference>
<evidence type="ECO:0000259" key="5">
    <source>
        <dbReference type="PROSITE" id="PS50075"/>
    </source>
</evidence>
<dbReference type="PROSITE" id="PS00455">
    <property type="entry name" value="AMP_BINDING"/>
    <property type="match status" value="1"/>
</dbReference>
<reference evidence="6" key="1">
    <citation type="journal article" date="2014" name="Int. J. Syst. Evol. Microbiol.">
        <title>Complete genome sequence of Corynebacterium casei LMG S-19264T (=DSM 44701T), isolated from a smear-ripened cheese.</title>
        <authorList>
            <consortium name="US DOE Joint Genome Institute (JGI-PGF)"/>
            <person name="Walter F."/>
            <person name="Albersmeier A."/>
            <person name="Kalinowski J."/>
            <person name="Ruckert C."/>
        </authorList>
    </citation>
    <scope>NUCLEOTIDE SEQUENCE</scope>
    <source>
        <strain evidence="6">JCM 4518</strain>
    </source>
</reference>
<dbReference type="InterPro" id="IPR023213">
    <property type="entry name" value="CAT-like_dom_sf"/>
</dbReference>
<dbReference type="Pfam" id="PF00550">
    <property type="entry name" value="PP-binding"/>
    <property type="match status" value="1"/>
</dbReference>
<proteinExistence type="inferred from homology"/>
<dbReference type="SUPFAM" id="SSF52777">
    <property type="entry name" value="CoA-dependent acyltransferases"/>
    <property type="match status" value="2"/>
</dbReference>
<dbReference type="Gene3D" id="3.30.300.30">
    <property type="match status" value="1"/>
</dbReference>
<dbReference type="Pfam" id="PF13193">
    <property type="entry name" value="AMP-binding_C"/>
    <property type="match status" value="1"/>
</dbReference>
<protein>
    <recommendedName>
        <fullName evidence="5">Carrier domain-containing protein</fullName>
    </recommendedName>
</protein>
<evidence type="ECO:0000313" key="7">
    <source>
        <dbReference type="Proteomes" id="UP000644020"/>
    </source>
</evidence>
<dbReference type="Pfam" id="PF00668">
    <property type="entry name" value="Condensation"/>
    <property type="match status" value="1"/>
</dbReference>
<dbReference type="FunFam" id="3.40.50.12780:FF:000012">
    <property type="entry name" value="Non-ribosomal peptide synthetase"/>
    <property type="match status" value="1"/>
</dbReference>
<keyword evidence="4" id="KW-0597">Phosphoprotein</keyword>
<dbReference type="GO" id="GO:0072330">
    <property type="term" value="P:monocarboxylic acid biosynthetic process"/>
    <property type="evidence" value="ECO:0007669"/>
    <property type="project" value="UniProtKB-ARBA"/>
</dbReference>
<dbReference type="CDD" id="cd05930">
    <property type="entry name" value="A_NRPS"/>
    <property type="match status" value="1"/>
</dbReference>
<gene>
    <name evidence="6" type="ORF">GCM10010305_18200</name>
</gene>
<name>A0A918SZ19_9ACTN</name>
<evidence type="ECO:0000256" key="3">
    <source>
        <dbReference type="ARBA" id="ARBA00022450"/>
    </source>
</evidence>
<dbReference type="EMBL" id="BMUL01000004">
    <property type="protein sequence ID" value="GHA75821.1"/>
    <property type="molecule type" value="Genomic_DNA"/>
</dbReference>
<evidence type="ECO:0000313" key="6">
    <source>
        <dbReference type="EMBL" id="GHA75821.1"/>
    </source>
</evidence>
<dbReference type="FunFam" id="3.30.559.10:FF:000012">
    <property type="entry name" value="Non-ribosomal peptide synthetase"/>
    <property type="match status" value="1"/>
</dbReference>
<dbReference type="CDD" id="cd19531">
    <property type="entry name" value="LCL_NRPS-like"/>
    <property type="match status" value="1"/>
</dbReference>
<dbReference type="GO" id="GO:0044550">
    <property type="term" value="P:secondary metabolite biosynthetic process"/>
    <property type="evidence" value="ECO:0007669"/>
    <property type="project" value="TreeGrafter"/>
</dbReference>
<dbReference type="GO" id="GO:0005737">
    <property type="term" value="C:cytoplasm"/>
    <property type="evidence" value="ECO:0007669"/>
    <property type="project" value="TreeGrafter"/>
</dbReference>
<dbReference type="InterPro" id="IPR010071">
    <property type="entry name" value="AA_adenyl_dom"/>
</dbReference>
<dbReference type="GO" id="GO:0031177">
    <property type="term" value="F:phosphopantetheine binding"/>
    <property type="evidence" value="ECO:0007669"/>
    <property type="project" value="InterPro"/>
</dbReference>
<evidence type="ECO:0000256" key="4">
    <source>
        <dbReference type="ARBA" id="ARBA00022553"/>
    </source>
</evidence>
<dbReference type="GO" id="GO:0017000">
    <property type="term" value="P:antibiotic biosynthetic process"/>
    <property type="evidence" value="ECO:0007669"/>
    <property type="project" value="UniProtKB-ARBA"/>
</dbReference>
<dbReference type="NCBIfam" id="TIGR01733">
    <property type="entry name" value="AA-adenyl-dom"/>
    <property type="match status" value="1"/>
</dbReference>
<dbReference type="Gene3D" id="1.10.1200.10">
    <property type="entry name" value="ACP-like"/>
    <property type="match status" value="1"/>
</dbReference>
<dbReference type="SUPFAM" id="SSF56801">
    <property type="entry name" value="Acetyl-CoA synthetase-like"/>
    <property type="match status" value="1"/>
</dbReference>
<dbReference type="PANTHER" id="PTHR45527">
    <property type="entry name" value="NONRIBOSOMAL PEPTIDE SYNTHETASE"/>
    <property type="match status" value="1"/>
</dbReference>
<feature type="domain" description="Carrier" evidence="5">
    <location>
        <begin position="1023"/>
        <end position="1098"/>
    </location>
</feature>
<dbReference type="AlphaFoldDB" id="A0A918SZ19"/>
<organism evidence="6 7">
    <name type="scientific">Streptomyces termitum</name>
    <dbReference type="NCBI Taxonomy" id="67368"/>
    <lineage>
        <taxon>Bacteria</taxon>
        <taxon>Bacillati</taxon>
        <taxon>Actinomycetota</taxon>
        <taxon>Actinomycetes</taxon>
        <taxon>Kitasatosporales</taxon>
        <taxon>Streptomycetaceae</taxon>
        <taxon>Streptomyces</taxon>
    </lineage>
</organism>
<dbReference type="InterPro" id="IPR001242">
    <property type="entry name" value="Condensation_dom"/>
</dbReference>
<comment type="cofactor">
    <cofactor evidence="1">
        <name>pantetheine 4'-phosphate</name>
        <dbReference type="ChEBI" id="CHEBI:47942"/>
    </cofactor>
</comment>
<evidence type="ECO:0000256" key="2">
    <source>
        <dbReference type="ARBA" id="ARBA00006432"/>
    </source>
</evidence>
<accession>A0A918SZ19</accession>
<dbReference type="PROSITE" id="PS50075">
    <property type="entry name" value="CARRIER"/>
    <property type="match status" value="1"/>
</dbReference>
<dbReference type="Gene3D" id="3.40.50.980">
    <property type="match status" value="2"/>
</dbReference>
<comment type="caution">
    <text evidence="6">The sequence shown here is derived from an EMBL/GenBank/DDBJ whole genome shotgun (WGS) entry which is preliminary data.</text>
</comment>
<dbReference type="GO" id="GO:0043041">
    <property type="term" value="P:amino acid activation for nonribosomal peptide biosynthetic process"/>
    <property type="evidence" value="ECO:0007669"/>
    <property type="project" value="TreeGrafter"/>
</dbReference>
<dbReference type="InterPro" id="IPR020806">
    <property type="entry name" value="PKS_PP-bd"/>
</dbReference>
<dbReference type="InterPro" id="IPR025110">
    <property type="entry name" value="AMP-bd_C"/>
</dbReference>
<dbReference type="Pfam" id="PF00501">
    <property type="entry name" value="AMP-binding"/>
    <property type="match status" value="1"/>
</dbReference>
<sequence length="1122" mass="120821">MAETTTGAATAAATASGASARSLADTRKALLALRERQRTAVRTTSASITPAARDRALPLSFTQQRLWFLNQWSQGRPVYNAPSVLRLRAPLDLPAFRRALTALVGRHEILRTRYPELNGVAHQHVDPAPAEVPLPVTDLGALGAAEREAAVEAHVRAEVRHSFDLAAEHALRVSLVRLGPEEHVLVLAMHHIATDGWSTDILTRELVALYRAEIAGSASGLPELPVQYADFAVWQRGHLSGEVLDKQLAYWRERLAGAATLDFPSDRPRPADPTRDGATLTEMLPDELLRGLHRTALAERATLLTVVLAAFTALMSRYTGQDDIVLGSVFSGRTRPEIENLIGFFSNTLVLRTSTEGDPTFRELLRRTGETVMGAHFHQDLPFGTLVDELAPERDPSRNPLFQTCFTLQHAAAAEAEAGGLSAEPYPVDPGTARFDLAVQLTEVPGQGLRLWAEYSTELFDTDRIERLFGHYARLLRAVTENPDLRLSELPLLTDGERRRLVHDWNDTARAYGSEELCLHQLVEAVADAHPDAVAVVHEGTSLTYRELDERADRLAHALRARGVGPESVVGVLARRGPVLPVAFLAVHKAGGGYLPLDPDHPAERRRLLLEEAGALVTVTTADLAAGLPDGTTAVLADDPALADGPAPGRPPASAGPENLAYVIFTSGSTGRPKGVQVEHRSIVNFARAITELFRMGPGDRVLQFANPSYDVSLFDFFSALTSGAALVQAPRETLLDPDRLTALMRDEHVTVADLPPAVLGALDPAALPELRTLFVGLEAFPGELVNRWNTPGREFHNGYGPTEATVACLDHRCPHTVHDAMPPIGTPLANYTAHVVDRFGALVPVGVPGELLVGGVGVARGYLGNPELTGQKFVPDPYGPDTGADGERGRLYRTGDLVVRRADGSLEFRGRVDQQVKIRGLRIEPGEIEQALTAEPEIAEAVVVAHGEGADARLVAYLVAAPGAAVPDEGELRRRLGGRLPAHLVPALFAVLGELPRAASGKLDRARLPEPGQAVGAVEFEAPSTPTQLALAGIWEELLGRGGFGVHDGFFAVGGNSLKITQFAARIRERFGVDLELRDLFVHTTLGQLADLVEERELAAADDAELLALLERAEAGPDGAR</sequence>
<dbReference type="SUPFAM" id="SSF47336">
    <property type="entry name" value="ACP-like"/>
    <property type="match status" value="1"/>
</dbReference>
<dbReference type="PANTHER" id="PTHR45527:SF1">
    <property type="entry name" value="FATTY ACID SYNTHASE"/>
    <property type="match status" value="1"/>
</dbReference>
<dbReference type="GO" id="GO:0008610">
    <property type="term" value="P:lipid biosynthetic process"/>
    <property type="evidence" value="ECO:0007669"/>
    <property type="project" value="UniProtKB-ARBA"/>
</dbReference>
<dbReference type="FunFam" id="1.10.1200.10:FF:000016">
    <property type="entry name" value="Non-ribosomal peptide synthase"/>
    <property type="match status" value="1"/>
</dbReference>
<dbReference type="Gene3D" id="3.30.559.10">
    <property type="entry name" value="Chloramphenicol acetyltransferase-like domain"/>
    <property type="match status" value="1"/>
</dbReference>
<dbReference type="FunFam" id="3.40.50.980:FF:000001">
    <property type="entry name" value="Non-ribosomal peptide synthetase"/>
    <property type="match status" value="1"/>
</dbReference>
<comment type="similarity">
    <text evidence="2">Belongs to the ATP-dependent AMP-binding enzyme family.</text>
</comment>
<dbReference type="GO" id="GO:0003824">
    <property type="term" value="F:catalytic activity"/>
    <property type="evidence" value="ECO:0007669"/>
    <property type="project" value="InterPro"/>
</dbReference>
<dbReference type="InterPro" id="IPR000873">
    <property type="entry name" value="AMP-dep_synth/lig_dom"/>
</dbReference>
<dbReference type="Gene3D" id="3.30.559.30">
    <property type="entry name" value="Nonribosomal peptide synthetase, condensation domain"/>
    <property type="match status" value="1"/>
</dbReference>
<dbReference type="Proteomes" id="UP000644020">
    <property type="component" value="Unassembled WGS sequence"/>
</dbReference>
<dbReference type="RefSeq" id="WP_189976071.1">
    <property type="nucleotide sequence ID" value="NZ_BMUL01000004.1"/>
</dbReference>
<evidence type="ECO:0000256" key="1">
    <source>
        <dbReference type="ARBA" id="ARBA00001957"/>
    </source>
</evidence>
<dbReference type="SMART" id="SM00823">
    <property type="entry name" value="PKS_PP"/>
    <property type="match status" value="1"/>
</dbReference>
<reference evidence="6" key="2">
    <citation type="submission" date="2020-09" db="EMBL/GenBank/DDBJ databases">
        <authorList>
            <person name="Sun Q."/>
            <person name="Ohkuma M."/>
        </authorList>
    </citation>
    <scope>NUCLEOTIDE SEQUENCE</scope>
    <source>
        <strain evidence="6">JCM 4518</strain>
    </source>
</reference>
<dbReference type="InterPro" id="IPR045851">
    <property type="entry name" value="AMP-bd_C_sf"/>
</dbReference>
<keyword evidence="3" id="KW-0596">Phosphopantetheine</keyword>